<dbReference type="PANTHER" id="PTHR22839:SF0">
    <property type="entry name" value="THO COMPLEX SUBUNIT 3"/>
    <property type="match status" value="1"/>
</dbReference>
<dbReference type="OrthoDB" id="340259at2759"/>
<dbReference type="InterPro" id="IPR040132">
    <property type="entry name" value="Tex1/THOC3"/>
</dbReference>
<evidence type="ECO:0000313" key="7">
    <source>
        <dbReference type="Proteomes" id="UP000759131"/>
    </source>
</evidence>
<dbReference type="SUPFAM" id="SSF50978">
    <property type="entry name" value="WD40 repeat-like"/>
    <property type="match status" value="1"/>
</dbReference>
<feature type="repeat" description="WD" evidence="4">
    <location>
        <begin position="153"/>
        <end position="194"/>
    </location>
</feature>
<evidence type="ECO:0008006" key="8">
    <source>
        <dbReference type="Google" id="ProtNLM"/>
    </source>
</evidence>
<keyword evidence="7" id="KW-1185">Reference proteome</keyword>
<sequence length="453" mass="50832">LFERLFVMLPEFVKLIDHFVHLFLHVHHRIAHRCTSSSSVNDTPLVTTRWLYRETNQHNGQQIHHQMSADCGHGFGSESGSAHGPATVSGQTSLTTRRDHSRRQRFPLRHHNNTGFSQTAFTNGQTMIPSSTATAFVSATKQHFEANSRVRDISAHTSKVHSVDWNCDGRRLASGSFDKTVSLFALQSQSSDRLSKEHTFKGHSDSVDQLCWHPKQPDLLATASLDRTVRLWDARTTKSVATVQTKGENINICWSPNGHTIAVGNKEDLVTLIDTRTHKTMGEHSFKFEVNEISWNNDNDLFFLTSGQGHVHVLSYPELQPQLVLNAHPATCICIEFDPNGRYFAVGSADAMVSLWDANHLVCLRTISRLEWPARTISFSFDGQLLASASEDLMIDVCYVETGERVTEIATEAPTFTVAFHPKRHLLAYACDDKDSYQRDTGTVKVYGFPNNS</sequence>
<proteinExistence type="inferred from homology"/>
<gene>
    <name evidence="6" type="ORF">OSB1V03_LOCUS13667</name>
</gene>
<dbReference type="PANTHER" id="PTHR22839">
    <property type="entry name" value="THO COMPLEX SUBUNIT 3 THO3"/>
    <property type="match status" value="1"/>
</dbReference>
<dbReference type="InterPro" id="IPR036322">
    <property type="entry name" value="WD40_repeat_dom_sf"/>
</dbReference>
<accession>A0A7R9L1S8</accession>
<feature type="region of interest" description="Disordered" evidence="5">
    <location>
        <begin position="71"/>
        <end position="119"/>
    </location>
</feature>
<dbReference type="Pfam" id="PF25174">
    <property type="entry name" value="Beta-prop_THOC3"/>
    <property type="match status" value="1"/>
</dbReference>
<keyword evidence="2" id="KW-0677">Repeat</keyword>
<comment type="similarity">
    <text evidence="3">Belongs to the THOC3 family.</text>
</comment>
<dbReference type="InterPro" id="IPR015943">
    <property type="entry name" value="WD40/YVTN_repeat-like_dom_sf"/>
</dbReference>
<dbReference type="Proteomes" id="UP000759131">
    <property type="component" value="Unassembled WGS sequence"/>
</dbReference>
<dbReference type="AlphaFoldDB" id="A0A7R9L1S8"/>
<feature type="repeat" description="WD" evidence="4">
    <location>
        <begin position="325"/>
        <end position="366"/>
    </location>
</feature>
<dbReference type="InterPro" id="IPR001680">
    <property type="entry name" value="WD40_rpt"/>
</dbReference>
<dbReference type="PROSITE" id="PS50294">
    <property type="entry name" value="WD_REPEATS_REGION"/>
    <property type="match status" value="3"/>
</dbReference>
<dbReference type="EMBL" id="CAJPIZ010012433">
    <property type="protein sequence ID" value="CAG2113700.1"/>
    <property type="molecule type" value="Genomic_DNA"/>
</dbReference>
<feature type="repeat" description="WD" evidence="4">
    <location>
        <begin position="200"/>
        <end position="242"/>
    </location>
</feature>
<dbReference type="Gene3D" id="2.130.10.10">
    <property type="entry name" value="YVTN repeat-like/Quinoprotein amine dehydrogenase"/>
    <property type="match status" value="2"/>
</dbReference>
<dbReference type="InterPro" id="IPR020472">
    <property type="entry name" value="WD40_PAC1"/>
</dbReference>
<dbReference type="FunFam" id="2.130.10.10:FF:001007">
    <property type="entry name" value="THO complex subunit 3"/>
    <property type="match status" value="1"/>
</dbReference>
<feature type="compositionally biased region" description="Basic residues" evidence="5">
    <location>
        <begin position="99"/>
        <end position="112"/>
    </location>
</feature>
<evidence type="ECO:0000256" key="3">
    <source>
        <dbReference type="ARBA" id="ARBA00046343"/>
    </source>
</evidence>
<dbReference type="EMBL" id="OC867008">
    <property type="protein sequence ID" value="CAD7633270.1"/>
    <property type="molecule type" value="Genomic_DNA"/>
</dbReference>
<feature type="non-terminal residue" evidence="6">
    <location>
        <position position="1"/>
    </location>
</feature>
<evidence type="ECO:0000256" key="1">
    <source>
        <dbReference type="ARBA" id="ARBA00022574"/>
    </source>
</evidence>
<evidence type="ECO:0000256" key="2">
    <source>
        <dbReference type="ARBA" id="ARBA00022737"/>
    </source>
</evidence>
<dbReference type="PROSITE" id="PS50082">
    <property type="entry name" value="WD_REPEATS_2"/>
    <property type="match status" value="3"/>
</dbReference>
<evidence type="ECO:0000256" key="5">
    <source>
        <dbReference type="SAM" id="MobiDB-lite"/>
    </source>
</evidence>
<evidence type="ECO:0000313" key="6">
    <source>
        <dbReference type="EMBL" id="CAD7633270.1"/>
    </source>
</evidence>
<dbReference type="PROSITE" id="PS00678">
    <property type="entry name" value="WD_REPEATS_1"/>
    <property type="match status" value="1"/>
</dbReference>
<dbReference type="InterPro" id="IPR019775">
    <property type="entry name" value="WD40_repeat_CS"/>
</dbReference>
<evidence type="ECO:0000256" key="4">
    <source>
        <dbReference type="PROSITE-ProRule" id="PRU00221"/>
    </source>
</evidence>
<dbReference type="PRINTS" id="PR00320">
    <property type="entry name" value="GPROTEINBRPT"/>
</dbReference>
<protein>
    <recommendedName>
        <fullName evidence="8">THO complex subunit 3</fullName>
    </recommendedName>
</protein>
<dbReference type="SMART" id="SM00320">
    <property type="entry name" value="WD40"/>
    <property type="match status" value="7"/>
</dbReference>
<dbReference type="GO" id="GO:0006406">
    <property type="term" value="P:mRNA export from nucleus"/>
    <property type="evidence" value="ECO:0007669"/>
    <property type="project" value="InterPro"/>
</dbReference>
<reference evidence="6" key="1">
    <citation type="submission" date="2020-11" db="EMBL/GenBank/DDBJ databases">
        <authorList>
            <person name="Tran Van P."/>
        </authorList>
    </citation>
    <scope>NUCLEOTIDE SEQUENCE</scope>
</reference>
<keyword evidence="1 4" id="KW-0853">WD repeat</keyword>
<name>A0A7R9L1S8_9ACAR</name>
<organism evidence="6">
    <name type="scientific">Medioppia subpectinata</name>
    <dbReference type="NCBI Taxonomy" id="1979941"/>
    <lineage>
        <taxon>Eukaryota</taxon>
        <taxon>Metazoa</taxon>
        <taxon>Ecdysozoa</taxon>
        <taxon>Arthropoda</taxon>
        <taxon>Chelicerata</taxon>
        <taxon>Arachnida</taxon>
        <taxon>Acari</taxon>
        <taxon>Acariformes</taxon>
        <taxon>Sarcoptiformes</taxon>
        <taxon>Oribatida</taxon>
        <taxon>Brachypylina</taxon>
        <taxon>Oppioidea</taxon>
        <taxon>Oppiidae</taxon>
        <taxon>Medioppia</taxon>
    </lineage>
</organism>
<dbReference type="GO" id="GO:0000445">
    <property type="term" value="C:THO complex part of transcription export complex"/>
    <property type="evidence" value="ECO:0007669"/>
    <property type="project" value="TreeGrafter"/>
</dbReference>